<keyword evidence="5 6" id="KW-0472">Membrane</keyword>
<reference evidence="9" key="1">
    <citation type="submission" date="2020-05" db="UniProtKB">
        <authorList>
            <consortium name="EnsemblMetazoa"/>
        </authorList>
    </citation>
    <scope>IDENTIFICATION</scope>
    <source>
        <strain evidence="9">BB02</strain>
    </source>
</reference>
<evidence type="ECO:0000313" key="9">
    <source>
        <dbReference type="EnsemblMetazoa" id="BGLB036953-PB"/>
    </source>
</evidence>
<feature type="transmembrane region" description="Helical" evidence="6">
    <location>
        <begin position="174"/>
        <end position="199"/>
    </location>
</feature>
<dbReference type="Proteomes" id="UP000076420">
    <property type="component" value="Unassembled WGS sequence"/>
</dbReference>
<evidence type="ECO:0000259" key="8">
    <source>
        <dbReference type="Pfam" id="PF20519"/>
    </source>
</evidence>
<accession>A0A2C9M008</accession>
<feature type="transmembrane region" description="Helical" evidence="6">
    <location>
        <begin position="540"/>
        <end position="561"/>
    </location>
</feature>
<evidence type="ECO:0000256" key="4">
    <source>
        <dbReference type="ARBA" id="ARBA00022989"/>
    </source>
</evidence>
<feature type="transmembrane region" description="Helical" evidence="6">
    <location>
        <begin position="505"/>
        <end position="528"/>
    </location>
</feature>
<comment type="similarity">
    <text evidence="2">Belongs to the polycystin family.</text>
</comment>
<protein>
    <submittedName>
        <fullName evidence="9">Uncharacterized protein</fullName>
    </submittedName>
</protein>
<dbReference type="InterPro" id="IPR013122">
    <property type="entry name" value="PKD1_2_channel"/>
</dbReference>
<proteinExistence type="inferred from homology"/>
<dbReference type="PANTHER" id="PTHR10877">
    <property type="entry name" value="POLYCYSTIN FAMILY MEMBER"/>
    <property type="match status" value="1"/>
</dbReference>
<feature type="domain" description="Polycystin cation channel PKD1/PKD2" evidence="7">
    <location>
        <begin position="508"/>
        <end position="718"/>
    </location>
</feature>
<evidence type="ECO:0000256" key="3">
    <source>
        <dbReference type="ARBA" id="ARBA00022692"/>
    </source>
</evidence>
<organism evidence="9 10">
    <name type="scientific">Biomphalaria glabrata</name>
    <name type="common">Bloodfluke planorb</name>
    <name type="synonym">Freshwater snail</name>
    <dbReference type="NCBI Taxonomy" id="6526"/>
    <lineage>
        <taxon>Eukaryota</taxon>
        <taxon>Metazoa</taxon>
        <taxon>Spiralia</taxon>
        <taxon>Lophotrochozoa</taxon>
        <taxon>Mollusca</taxon>
        <taxon>Gastropoda</taxon>
        <taxon>Heterobranchia</taxon>
        <taxon>Euthyneura</taxon>
        <taxon>Panpulmonata</taxon>
        <taxon>Hygrophila</taxon>
        <taxon>Lymnaeoidea</taxon>
        <taxon>Planorbidae</taxon>
        <taxon>Biomphalaria</taxon>
    </lineage>
</organism>
<keyword evidence="3 6" id="KW-0812">Transmembrane</keyword>
<dbReference type="InterPro" id="IPR046791">
    <property type="entry name" value="Polycystin_dom"/>
</dbReference>
<dbReference type="Pfam" id="PF08016">
    <property type="entry name" value="PKD_channel"/>
    <property type="match status" value="1"/>
</dbReference>
<dbReference type="AlphaFoldDB" id="A0A2C9M008"/>
<feature type="transmembrane region" description="Helical" evidence="6">
    <location>
        <begin position="696"/>
        <end position="716"/>
    </location>
</feature>
<dbReference type="Pfam" id="PF20519">
    <property type="entry name" value="Polycystin_dom"/>
    <property type="match status" value="1"/>
</dbReference>
<keyword evidence="4 6" id="KW-1133">Transmembrane helix</keyword>
<dbReference type="VEuPathDB" id="VectorBase:BGLB036953"/>
<feature type="domain" description="Polycystin" evidence="8">
    <location>
        <begin position="415"/>
        <end position="495"/>
    </location>
</feature>
<dbReference type="EnsemblMetazoa" id="BGLB036953-RB">
    <property type="protein sequence ID" value="BGLB036953-PB"/>
    <property type="gene ID" value="BGLB036953"/>
</dbReference>
<dbReference type="OrthoDB" id="6150772at2759"/>
<dbReference type="VEuPathDB" id="VectorBase:BGLAX_048308"/>
<feature type="transmembrane region" description="Helical" evidence="6">
    <location>
        <begin position="310"/>
        <end position="328"/>
    </location>
</feature>
<dbReference type="InterPro" id="IPR051223">
    <property type="entry name" value="Polycystin"/>
</dbReference>
<sequence>MLQTLMITNLMFFGLQDVDDARQFTTILGFTIHLTRILIMIQTSVIFTTIGVIVAFLFNRAAPKPSKEIEDELTEEEKELVQTNIERIVFNTAHPVNIERKHSEHNKTQQLRNTSLFGMWFGSNESSLREKTTSQSTLHLDESPKNFFLDIEAAESEIEQSHIDLLNCFQLPWWFIYITWILLTLYNVFLAYYIMLYGLSLGYEKSVDWTIGFLTSVLTDVIIFQPVKVVLIAFIVILVLKQKYSLRDQAPIAKHKECLELLFHSQTIRKKIGLKRTNVVYQIPLNATDFKEVLERLKVESLAREMMRDFVLYIIFMFCILLVVYGNLDVFTRYQQIQYTQNVYLGIRESRGENDEGVNFLADIKEHSQIWDYLKEVLLVRIAPNEKGNNLPESSYLLGPARFRQARVVPDSGQHGTYSGGGFVVNMSREDLKLAQQTLQNIQDSDWLDQHTRCIFVEFTLYNPSSDLFTNVILAFEFDVTGGIFPYYSVSAARFYLTNARKDNWLQIAEGITAICAVFYTVLEVYIAIDKGITNYLTNFWNCLEVFVLLLSYIVGILYLARQVAYLQAIDTFNLFGHARFIDFQTVFYRTFLFNTSISALGALAIFKMLKVLTFNPFLVTYTKTMETIQSGFIAFTGISAIYLLAFAFSGMLIFGPYVFGYMSLDRALFNLLFFILGEADYDNIIADNIVLGPTYFLIVMLVTQYIIMNFYVAILREGLELARYMSFEKENATIKYMFRVLLLSLGMAPQNIRRALSDFL</sequence>
<dbReference type="GO" id="GO:0016020">
    <property type="term" value="C:membrane"/>
    <property type="evidence" value="ECO:0007669"/>
    <property type="project" value="UniProtKB-SubCell"/>
</dbReference>
<comment type="subcellular location">
    <subcellularLocation>
        <location evidence="1">Membrane</location>
        <topology evidence="1">Multi-pass membrane protein</topology>
    </subcellularLocation>
</comment>
<evidence type="ECO:0000256" key="5">
    <source>
        <dbReference type="ARBA" id="ARBA00023136"/>
    </source>
</evidence>
<evidence type="ECO:0000256" key="1">
    <source>
        <dbReference type="ARBA" id="ARBA00004141"/>
    </source>
</evidence>
<evidence type="ECO:0000256" key="6">
    <source>
        <dbReference type="SAM" id="Phobius"/>
    </source>
</evidence>
<feature type="transmembrane region" description="Helical" evidence="6">
    <location>
        <begin position="633"/>
        <end position="660"/>
    </location>
</feature>
<evidence type="ECO:0000313" key="10">
    <source>
        <dbReference type="Proteomes" id="UP000076420"/>
    </source>
</evidence>
<dbReference type="PANTHER" id="PTHR10877:SF183">
    <property type="entry name" value="AT14535P-RELATED"/>
    <property type="match status" value="1"/>
</dbReference>
<evidence type="ECO:0000256" key="2">
    <source>
        <dbReference type="ARBA" id="ARBA00007200"/>
    </source>
</evidence>
<feature type="transmembrane region" description="Helical" evidence="6">
    <location>
        <begin position="211"/>
        <end position="240"/>
    </location>
</feature>
<gene>
    <name evidence="9" type="primary">106065931</name>
</gene>
<name>A0A2C9M008_BIOGL</name>
<feature type="transmembrane region" description="Helical" evidence="6">
    <location>
        <begin position="37"/>
        <end position="58"/>
    </location>
</feature>
<evidence type="ECO:0000259" key="7">
    <source>
        <dbReference type="Pfam" id="PF08016"/>
    </source>
</evidence>